<organism evidence="1 2">
    <name type="scientific">Lichenicoccus roseus</name>
    <dbReference type="NCBI Taxonomy" id="2683649"/>
    <lineage>
        <taxon>Bacteria</taxon>
        <taxon>Pseudomonadati</taxon>
        <taxon>Pseudomonadota</taxon>
        <taxon>Alphaproteobacteria</taxon>
        <taxon>Acetobacterales</taxon>
        <taxon>Acetobacteraceae</taxon>
        <taxon>Lichenicoccus</taxon>
    </lineage>
</organism>
<proteinExistence type="predicted"/>
<dbReference type="EMBL" id="VCDI01000011">
    <property type="protein sequence ID" value="TLU70754.1"/>
    <property type="molecule type" value="Genomic_DNA"/>
</dbReference>
<dbReference type="Proteomes" id="UP000305654">
    <property type="component" value="Unassembled WGS sequence"/>
</dbReference>
<dbReference type="RefSeq" id="WP_138327914.1">
    <property type="nucleotide sequence ID" value="NZ_VCDI01000011.1"/>
</dbReference>
<comment type="caution">
    <text evidence="1">The sequence shown here is derived from an EMBL/GenBank/DDBJ whole genome shotgun (WGS) entry which is preliminary data.</text>
</comment>
<evidence type="ECO:0000313" key="1">
    <source>
        <dbReference type="EMBL" id="TLU70754.1"/>
    </source>
</evidence>
<dbReference type="AlphaFoldDB" id="A0A5R9IZ36"/>
<name>A0A5R9IZ36_9PROT</name>
<accession>A0A5R9IZ36</accession>
<reference evidence="1 2" key="1">
    <citation type="submission" date="2019-05" db="EMBL/GenBank/DDBJ databases">
        <authorList>
            <person name="Pankratov T."/>
            <person name="Grouzdev D."/>
        </authorList>
    </citation>
    <scope>NUCLEOTIDE SEQUENCE [LARGE SCALE GENOMIC DNA]</scope>
    <source>
        <strain evidence="1 2">KEBCLARHB70R</strain>
    </source>
</reference>
<protein>
    <submittedName>
        <fullName evidence="1">Uncharacterized protein</fullName>
    </submittedName>
</protein>
<keyword evidence="2" id="KW-1185">Reference proteome</keyword>
<gene>
    <name evidence="1" type="ORF">FE263_20545</name>
</gene>
<evidence type="ECO:0000313" key="2">
    <source>
        <dbReference type="Proteomes" id="UP000305654"/>
    </source>
</evidence>
<sequence>MLQLFIHATNSTFFSRDDGAQYERPEDALASGVRGAVALLADEVNQGEQTAAVEISIRLEDGTQMLRSVVSVSVARLLPNVIGAEH</sequence>